<dbReference type="PROSITE" id="PS50949">
    <property type="entry name" value="HTH_GNTR"/>
    <property type="match status" value="1"/>
</dbReference>
<keyword evidence="6" id="KW-1185">Reference proteome</keyword>
<dbReference type="Proteomes" id="UP001448858">
    <property type="component" value="Chromosome"/>
</dbReference>
<organism evidence="5 6">
    <name type="scientific">Arthrobacter citreus</name>
    <dbReference type="NCBI Taxonomy" id="1670"/>
    <lineage>
        <taxon>Bacteria</taxon>
        <taxon>Bacillati</taxon>
        <taxon>Actinomycetota</taxon>
        <taxon>Actinomycetes</taxon>
        <taxon>Micrococcales</taxon>
        <taxon>Micrococcaceae</taxon>
        <taxon>Arthrobacter</taxon>
    </lineage>
</organism>
<sequence>MSTFEDSRPIFLQIAERIEGDVLDGVLQEEGQVPSTNEIAAFYRINPATAAKGVNLLVDEGLLYKRRGIGMFVAPGARAVVLAKRREQFYRQYVQPVADEARKLGIGAEELTELIRRSAAEHEGTPAP</sequence>
<reference evidence="5 6" key="1">
    <citation type="submission" date="2024-04" db="EMBL/GenBank/DDBJ databases">
        <title>Arthrobacter sp. from Plains bison fecal sample.</title>
        <authorList>
            <person name="Ruzzini A."/>
        </authorList>
    </citation>
    <scope>NUCLEOTIDE SEQUENCE [LARGE SCALE GENOMIC DNA]</scope>
    <source>
        <strain evidence="5 6">EINP1</strain>
    </source>
</reference>
<dbReference type="SMART" id="SM00345">
    <property type="entry name" value="HTH_GNTR"/>
    <property type="match status" value="1"/>
</dbReference>
<evidence type="ECO:0000256" key="3">
    <source>
        <dbReference type="ARBA" id="ARBA00023163"/>
    </source>
</evidence>
<dbReference type="CDD" id="cd07377">
    <property type="entry name" value="WHTH_GntR"/>
    <property type="match status" value="1"/>
</dbReference>
<feature type="domain" description="HTH gntR-type" evidence="4">
    <location>
        <begin position="8"/>
        <end position="76"/>
    </location>
</feature>
<evidence type="ECO:0000313" key="5">
    <source>
        <dbReference type="EMBL" id="WZP16442.1"/>
    </source>
</evidence>
<dbReference type="RefSeq" id="WP_152219482.1">
    <property type="nucleotide sequence ID" value="NZ_BAAAWL010000001.1"/>
</dbReference>
<evidence type="ECO:0000259" key="4">
    <source>
        <dbReference type="PROSITE" id="PS50949"/>
    </source>
</evidence>
<dbReference type="PANTHER" id="PTHR38445:SF10">
    <property type="entry name" value="GNTR-FAMILY TRANSCRIPTIONAL REGULATOR"/>
    <property type="match status" value="1"/>
</dbReference>
<keyword evidence="1" id="KW-0805">Transcription regulation</keyword>
<dbReference type="InterPro" id="IPR036388">
    <property type="entry name" value="WH-like_DNA-bd_sf"/>
</dbReference>
<accession>A0ABZ3A1C7</accession>
<keyword evidence="3" id="KW-0804">Transcription</keyword>
<dbReference type="Pfam" id="PF00392">
    <property type="entry name" value="GntR"/>
    <property type="match status" value="1"/>
</dbReference>
<gene>
    <name evidence="5" type="ORF">AAE021_02295</name>
</gene>
<dbReference type="Gene3D" id="1.10.10.10">
    <property type="entry name" value="Winged helix-like DNA-binding domain superfamily/Winged helix DNA-binding domain"/>
    <property type="match status" value="1"/>
</dbReference>
<dbReference type="PANTHER" id="PTHR38445">
    <property type="entry name" value="HTH-TYPE TRANSCRIPTIONAL REPRESSOR YTRA"/>
    <property type="match status" value="1"/>
</dbReference>
<dbReference type="EMBL" id="CP151657">
    <property type="protein sequence ID" value="WZP16442.1"/>
    <property type="molecule type" value="Genomic_DNA"/>
</dbReference>
<proteinExistence type="predicted"/>
<evidence type="ECO:0000256" key="2">
    <source>
        <dbReference type="ARBA" id="ARBA00023125"/>
    </source>
</evidence>
<name>A0ABZ3A1C7_9MICC</name>
<evidence type="ECO:0000313" key="6">
    <source>
        <dbReference type="Proteomes" id="UP001448858"/>
    </source>
</evidence>
<keyword evidence="2" id="KW-0238">DNA-binding</keyword>
<evidence type="ECO:0000256" key="1">
    <source>
        <dbReference type="ARBA" id="ARBA00023015"/>
    </source>
</evidence>
<dbReference type="InterPro" id="IPR036390">
    <property type="entry name" value="WH_DNA-bd_sf"/>
</dbReference>
<protein>
    <submittedName>
        <fullName evidence="5">GntR family transcriptional regulator</fullName>
    </submittedName>
</protein>
<dbReference type="SUPFAM" id="SSF46785">
    <property type="entry name" value="Winged helix' DNA-binding domain"/>
    <property type="match status" value="1"/>
</dbReference>
<dbReference type="InterPro" id="IPR000524">
    <property type="entry name" value="Tscrpt_reg_HTH_GntR"/>
</dbReference>